<keyword evidence="7" id="KW-0464">Manganese</keyword>
<feature type="site" description="Interaction with DNA substrate" evidence="8">
    <location>
        <position position="248"/>
    </location>
</feature>
<dbReference type="Gene3D" id="3.60.10.10">
    <property type="entry name" value="Endonuclease/exonuclease/phosphatase"/>
    <property type="match status" value="1"/>
</dbReference>
<keyword evidence="4 10" id="KW-0378">Hydrolase</keyword>
<protein>
    <submittedName>
        <fullName evidence="10">Exodeoxyribonuclease III</fullName>
        <ecNumber evidence="10">3.1.11.2</ecNumber>
    </submittedName>
</protein>
<dbReference type="PROSITE" id="PS51435">
    <property type="entry name" value="AP_NUCLEASE_F1_4"/>
    <property type="match status" value="1"/>
</dbReference>
<dbReference type="PANTHER" id="PTHR43250:SF2">
    <property type="entry name" value="EXODEOXYRIBONUCLEASE III"/>
    <property type="match status" value="1"/>
</dbReference>
<evidence type="ECO:0000256" key="6">
    <source>
        <dbReference type="PIRSR" id="PIRSR604808-1"/>
    </source>
</evidence>
<feature type="site" description="Important for catalytic activity" evidence="8">
    <location>
        <position position="218"/>
    </location>
</feature>
<name>A0A7U7G9W0_9GAMM</name>
<gene>
    <name evidence="10" type="primary">xth</name>
    <name evidence="10" type="ORF">BN874_1750025</name>
</gene>
<dbReference type="PANTHER" id="PTHR43250">
    <property type="entry name" value="EXODEOXYRIBONUCLEASE III"/>
    <property type="match status" value="1"/>
</dbReference>
<feature type="site" description="Transition state stabilizer" evidence="8">
    <location>
        <position position="149"/>
    </location>
</feature>
<sequence length="260" mass="28915">MNIKISTWNVNSLKVRLPQVLDWLREQQPNILALQETKLTDPDFPTLDIANSGYQVVFAGQKTYNGVAILSRLPASEIITDLPGIDDPQRRVLGATIGGIRVINLYVPNGQAVGSDKYAYKLAWLEALTGWLGNELVQHPRLIVLGDFNIAPEDRDVHDPAAWAGQVLCSTAERAAFQRLLGLGLTDTFRLFPQETGSFSWWDYRAAAFRRNLGLRIDHILASPVLVAVCTACQVDKAPRHLERPSDHTPVIAEFNLDSH</sequence>
<organism evidence="10 11">
    <name type="scientific">Candidatus Contendobacter odensis Run_B_J11</name>
    <dbReference type="NCBI Taxonomy" id="1400861"/>
    <lineage>
        <taxon>Bacteria</taxon>
        <taxon>Pseudomonadati</taxon>
        <taxon>Pseudomonadota</taxon>
        <taxon>Gammaproteobacteria</taxon>
        <taxon>Candidatus Competibacteraceae</taxon>
        <taxon>Candidatus Contendibacter</taxon>
    </lineage>
</organism>
<dbReference type="GO" id="GO:0003677">
    <property type="term" value="F:DNA binding"/>
    <property type="evidence" value="ECO:0007669"/>
    <property type="project" value="InterPro"/>
</dbReference>
<feature type="active site" description="Proton donor/acceptor" evidence="6">
    <location>
        <position position="147"/>
    </location>
</feature>
<feature type="binding site" evidence="7">
    <location>
        <position position="248"/>
    </location>
    <ligand>
        <name>Mg(2+)</name>
        <dbReference type="ChEBI" id="CHEBI:18420"/>
        <label>1</label>
    </ligand>
</feature>
<feature type="binding site" evidence="7">
    <location>
        <position position="147"/>
    </location>
    <ligand>
        <name>Mg(2+)</name>
        <dbReference type="ChEBI" id="CHEBI:18420"/>
        <label>1</label>
    </ligand>
</feature>
<dbReference type="NCBIfam" id="TIGR00633">
    <property type="entry name" value="xth"/>
    <property type="match status" value="1"/>
</dbReference>
<dbReference type="SUPFAM" id="SSF56219">
    <property type="entry name" value="DNase I-like"/>
    <property type="match status" value="1"/>
</dbReference>
<dbReference type="GO" id="GO:0004519">
    <property type="term" value="F:endonuclease activity"/>
    <property type="evidence" value="ECO:0007669"/>
    <property type="project" value="InterPro"/>
</dbReference>
<evidence type="ECO:0000256" key="5">
    <source>
        <dbReference type="ARBA" id="ARBA00022842"/>
    </source>
</evidence>
<comment type="cofactor">
    <cofactor evidence="1">
        <name>Mn(2+)</name>
        <dbReference type="ChEBI" id="CHEBI:29035"/>
    </cofactor>
</comment>
<keyword evidence="3 7" id="KW-0479">Metal-binding</keyword>
<evidence type="ECO:0000313" key="11">
    <source>
        <dbReference type="Proteomes" id="UP000019184"/>
    </source>
</evidence>
<feature type="active site" evidence="6">
    <location>
        <position position="106"/>
    </location>
</feature>
<dbReference type="EMBL" id="CBTK010000085">
    <property type="protein sequence ID" value="CDH44597.1"/>
    <property type="molecule type" value="Genomic_DNA"/>
</dbReference>
<feature type="active site" description="Proton acceptor" evidence="6">
    <location>
        <position position="248"/>
    </location>
</feature>
<accession>A0A7U7G9W0</accession>
<feature type="binding site" evidence="7">
    <location>
        <position position="36"/>
    </location>
    <ligand>
        <name>Mg(2+)</name>
        <dbReference type="ChEBI" id="CHEBI:18420"/>
        <label>1</label>
    </ligand>
</feature>
<dbReference type="Proteomes" id="UP000019184">
    <property type="component" value="Unassembled WGS sequence"/>
</dbReference>
<evidence type="ECO:0000256" key="7">
    <source>
        <dbReference type="PIRSR" id="PIRSR604808-2"/>
    </source>
</evidence>
<comment type="similarity">
    <text evidence="2">Belongs to the DNA repair enzymes AP/ExoA family.</text>
</comment>
<dbReference type="GO" id="GO:0008311">
    <property type="term" value="F:double-stranded DNA 3'-5' DNA exonuclease activity"/>
    <property type="evidence" value="ECO:0007669"/>
    <property type="project" value="UniProtKB-EC"/>
</dbReference>
<dbReference type="InterPro" id="IPR020848">
    <property type="entry name" value="AP_endonuclease_F1_CS"/>
</dbReference>
<dbReference type="InterPro" id="IPR036691">
    <property type="entry name" value="Endo/exonu/phosph_ase_sf"/>
</dbReference>
<dbReference type="EC" id="3.1.11.2" evidence="10"/>
<dbReference type="InterPro" id="IPR005135">
    <property type="entry name" value="Endo/exonuclease/phosphatase"/>
</dbReference>
<dbReference type="NCBIfam" id="TIGR00195">
    <property type="entry name" value="exoDNase_III"/>
    <property type="match status" value="1"/>
</dbReference>
<reference evidence="10 11" key="1">
    <citation type="journal article" date="2014" name="ISME J.">
        <title>Candidatus Competibacter-lineage genomes retrieved from metagenomes reveal functional metabolic diversity.</title>
        <authorList>
            <person name="McIlroy S.J."/>
            <person name="Albertsen M."/>
            <person name="Andresen E.K."/>
            <person name="Saunders A.M."/>
            <person name="Kristiansen R."/>
            <person name="Stokholm-Bjerregaard M."/>
            <person name="Nielsen K.L."/>
            <person name="Nielsen P.H."/>
        </authorList>
    </citation>
    <scope>NUCLEOTIDE SEQUENCE [LARGE SCALE GENOMIC DNA]</scope>
    <source>
        <strain evidence="10 11">Run_B_J11</strain>
    </source>
</reference>
<comment type="cofactor">
    <cofactor evidence="7">
        <name>Mg(2+)</name>
        <dbReference type="ChEBI" id="CHEBI:18420"/>
    </cofactor>
    <cofactor evidence="7">
        <name>Mn(2+)</name>
        <dbReference type="ChEBI" id="CHEBI:29035"/>
    </cofactor>
    <text evidence="7">Probably binds two magnesium or manganese ions per subunit.</text>
</comment>
<dbReference type="PROSITE" id="PS00728">
    <property type="entry name" value="AP_NUCLEASE_F1_3"/>
    <property type="match status" value="1"/>
</dbReference>
<evidence type="ECO:0000256" key="1">
    <source>
        <dbReference type="ARBA" id="ARBA00001936"/>
    </source>
</evidence>
<dbReference type="InterPro" id="IPR004808">
    <property type="entry name" value="AP_endonuc_1"/>
</dbReference>
<feature type="binding site" evidence="7">
    <location>
        <position position="247"/>
    </location>
    <ligand>
        <name>Mg(2+)</name>
        <dbReference type="ChEBI" id="CHEBI:18420"/>
        <label>1</label>
    </ligand>
</feature>
<proteinExistence type="inferred from homology"/>
<dbReference type="Pfam" id="PF03372">
    <property type="entry name" value="Exo_endo_phos"/>
    <property type="match status" value="1"/>
</dbReference>
<feature type="binding site" evidence="7">
    <location>
        <position position="149"/>
    </location>
    <ligand>
        <name>Mg(2+)</name>
        <dbReference type="ChEBI" id="CHEBI:18420"/>
        <label>1</label>
    </ligand>
</feature>
<evidence type="ECO:0000256" key="2">
    <source>
        <dbReference type="ARBA" id="ARBA00007092"/>
    </source>
</evidence>
<evidence type="ECO:0000256" key="8">
    <source>
        <dbReference type="PIRSR" id="PIRSR604808-3"/>
    </source>
</evidence>
<dbReference type="InterPro" id="IPR037493">
    <property type="entry name" value="ExoIII-like"/>
</dbReference>
<feature type="binding site" evidence="7">
    <location>
        <position position="9"/>
    </location>
    <ligand>
        <name>Mg(2+)</name>
        <dbReference type="ChEBI" id="CHEBI:18420"/>
        <label>1</label>
    </ligand>
</feature>
<evidence type="ECO:0000259" key="9">
    <source>
        <dbReference type="Pfam" id="PF03372"/>
    </source>
</evidence>
<dbReference type="GO" id="GO:0046872">
    <property type="term" value="F:metal ion binding"/>
    <property type="evidence" value="ECO:0007669"/>
    <property type="project" value="UniProtKB-KW"/>
</dbReference>
<comment type="caution">
    <text evidence="10">The sequence shown here is derived from an EMBL/GenBank/DDBJ whole genome shotgun (WGS) entry which is preliminary data.</text>
</comment>
<evidence type="ECO:0000256" key="3">
    <source>
        <dbReference type="ARBA" id="ARBA00022723"/>
    </source>
</evidence>
<evidence type="ECO:0000313" key="10">
    <source>
        <dbReference type="EMBL" id="CDH44597.1"/>
    </source>
</evidence>
<keyword evidence="11" id="KW-1185">Reference proteome</keyword>
<keyword evidence="5 7" id="KW-0460">Magnesium</keyword>
<dbReference type="CDD" id="cd09086">
    <property type="entry name" value="ExoIII-like_AP-endo"/>
    <property type="match status" value="1"/>
</dbReference>
<feature type="domain" description="Endonuclease/exonuclease/phosphatase" evidence="9">
    <location>
        <begin position="7"/>
        <end position="248"/>
    </location>
</feature>
<evidence type="ECO:0000256" key="4">
    <source>
        <dbReference type="ARBA" id="ARBA00022801"/>
    </source>
</evidence>
<dbReference type="AlphaFoldDB" id="A0A7U7G9W0"/>
<dbReference type="GO" id="GO:0006281">
    <property type="term" value="P:DNA repair"/>
    <property type="evidence" value="ECO:0007669"/>
    <property type="project" value="InterPro"/>
</dbReference>